<feature type="compositionally biased region" description="Low complexity" evidence="2">
    <location>
        <begin position="103"/>
        <end position="112"/>
    </location>
</feature>
<dbReference type="Proteomes" id="UP001324427">
    <property type="component" value="Unassembled WGS sequence"/>
</dbReference>
<dbReference type="GO" id="GO:0003676">
    <property type="term" value="F:nucleic acid binding"/>
    <property type="evidence" value="ECO:0007669"/>
    <property type="project" value="InterPro"/>
</dbReference>
<feature type="region of interest" description="Disordered" evidence="2">
    <location>
        <begin position="502"/>
        <end position="588"/>
    </location>
</feature>
<dbReference type="SUPFAM" id="SSF54928">
    <property type="entry name" value="RNA-binding domain, RBD"/>
    <property type="match status" value="1"/>
</dbReference>
<sequence length="959" mass="103936">MDDMIQLRCRNAELEIELRLVKEQLAQAHGATNYLITTLSKQHSSHQDDDTARLRERLDCVQAENNHLRTALGVNGDLGVGYGRSRNITSRLPVRSSAKPRALLGRPLQSGLPPSPPSTADEHVGLGEATDLLSFDDGDSLAGTEAWSSPSPDHLLIPKAAGASADSLLDPGPTVITTIRDPRAQPIGLGIANVRYEPQSTITLPNCNAPPKAPDGEHVHTVENGDGSRSYVMMTPATSSFQTRSTNSPYSHPTRSPPSRAPTGPRWMVHQHDEMRLLNIGCFVEGWEDENWEVWAAEKGRYSAPQWRRYYEEVIRPRYLEIKAKKAAALGGGPTAAAEEDGEGAEVQVADPVVLVEERRPGVEDGMTEADDEFAEADDEATEVDVESQGEVGDSDGIDETGGQVEEGAVNDLLEPEVWRNTSAEAEGIELLDDGAEQAVQSEEQAKPILQASKPEEGLAASQWAPKPTAEPFHPHATEHVGTDCVEPSTAAMPAVEEALDHCPSPQNVKSDVKKEDDQHQLQTSTEVVAPVSHAPTNARVGEQYRPAQRLDTYKSREGYSGRSSAPYRSLPPPRQPLQPGHALAGAHPSLDTETKSVVFSHANPEDQRTVLVRNLPPNITLAEVLDKVRGGKIVSAVLARSAGMNTQPAMEMNAAMVTFLYARDAQQYVDFCTSKICIFFWFEYWAAPFKASVSLLPTASRHVDPALSRQTDASRILYLADSGAWEAEHVVSRLLRWGKFDVPNDRLMGVGPPLRCGRDGDGVLWFEFASMGEAGTAKVALEGLGREFGGMSKGFLPDPCARGVQGLVEVAEAKQPETEAMLFEDEGMATPEDDLGVACNAEQTAAATDISDRTTEILDIDDGKSTASSDAKQPAYVHTPVATAGGNRYKQENLELARAFLSSCKNVRAKALGAKQTVPPHLRARASRPRTMAREDEGVEDFYSAEVLKEDEAMGVEG</sequence>
<reference evidence="3 4" key="1">
    <citation type="submission" date="2021-11" db="EMBL/GenBank/DDBJ databases">
        <title>Black yeast isolated from Biological Soil Crust.</title>
        <authorList>
            <person name="Kurbessoian T."/>
        </authorList>
    </citation>
    <scope>NUCLEOTIDE SEQUENCE [LARGE SCALE GENOMIC DNA]</scope>
    <source>
        <strain evidence="3 4">CCFEE 5522</strain>
    </source>
</reference>
<feature type="compositionally biased region" description="Polar residues" evidence="2">
    <location>
        <begin position="240"/>
        <end position="254"/>
    </location>
</feature>
<protein>
    <submittedName>
        <fullName evidence="3">Uncharacterized protein</fullName>
    </submittedName>
</protein>
<feature type="region of interest" description="Disordered" evidence="2">
    <location>
        <begin position="95"/>
        <end position="123"/>
    </location>
</feature>
<organism evidence="3 4">
    <name type="scientific">Oleoguttula mirabilis</name>
    <dbReference type="NCBI Taxonomy" id="1507867"/>
    <lineage>
        <taxon>Eukaryota</taxon>
        <taxon>Fungi</taxon>
        <taxon>Dikarya</taxon>
        <taxon>Ascomycota</taxon>
        <taxon>Pezizomycotina</taxon>
        <taxon>Dothideomycetes</taxon>
        <taxon>Dothideomycetidae</taxon>
        <taxon>Mycosphaerellales</taxon>
        <taxon>Teratosphaeriaceae</taxon>
        <taxon>Oleoguttula</taxon>
    </lineage>
</organism>
<evidence type="ECO:0000313" key="4">
    <source>
        <dbReference type="Proteomes" id="UP001324427"/>
    </source>
</evidence>
<dbReference type="InterPro" id="IPR035979">
    <property type="entry name" value="RBD_domain_sf"/>
</dbReference>
<feature type="compositionally biased region" description="Basic and acidic residues" evidence="2">
    <location>
        <begin position="511"/>
        <end position="520"/>
    </location>
</feature>
<accession>A0AAV9J9A5</accession>
<evidence type="ECO:0000313" key="3">
    <source>
        <dbReference type="EMBL" id="KAK4541559.1"/>
    </source>
</evidence>
<dbReference type="EMBL" id="JAVFHQ010000051">
    <property type="protein sequence ID" value="KAK4541559.1"/>
    <property type="molecule type" value="Genomic_DNA"/>
</dbReference>
<evidence type="ECO:0000256" key="1">
    <source>
        <dbReference type="SAM" id="Coils"/>
    </source>
</evidence>
<gene>
    <name evidence="3" type="ORF">LTR36_007856</name>
</gene>
<feature type="coiled-coil region" evidence="1">
    <location>
        <begin position="4"/>
        <end position="31"/>
    </location>
</feature>
<comment type="caution">
    <text evidence="3">The sequence shown here is derived from an EMBL/GenBank/DDBJ whole genome shotgun (WGS) entry which is preliminary data.</text>
</comment>
<proteinExistence type="predicted"/>
<name>A0AAV9J9A5_9PEZI</name>
<feature type="region of interest" description="Disordered" evidence="2">
    <location>
        <begin position="240"/>
        <end position="265"/>
    </location>
</feature>
<feature type="region of interest" description="Disordered" evidence="2">
    <location>
        <begin position="448"/>
        <end position="481"/>
    </location>
</feature>
<feature type="compositionally biased region" description="Acidic residues" evidence="2">
    <location>
        <begin position="375"/>
        <end position="399"/>
    </location>
</feature>
<evidence type="ECO:0000256" key="2">
    <source>
        <dbReference type="SAM" id="MobiDB-lite"/>
    </source>
</evidence>
<feature type="region of interest" description="Disordered" evidence="2">
    <location>
        <begin position="375"/>
        <end position="403"/>
    </location>
</feature>
<keyword evidence="4" id="KW-1185">Reference proteome</keyword>
<dbReference type="AlphaFoldDB" id="A0AAV9J9A5"/>
<keyword evidence="1" id="KW-0175">Coiled coil</keyword>